<keyword evidence="4" id="KW-1185">Reference proteome</keyword>
<keyword evidence="2" id="KW-0472">Membrane</keyword>
<proteinExistence type="predicted"/>
<feature type="region of interest" description="Disordered" evidence="1">
    <location>
        <begin position="45"/>
        <end position="69"/>
    </location>
</feature>
<evidence type="ECO:0000256" key="1">
    <source>
        <dbReference type="SAM" id="MobiDB-lite"/>
    </source>
</evidence>
<keyword evidence="2" id="KW-0812">Transmembrane</keyword>
<sequence>MTIGAEKGSDVVVREQGAVVASGRATGGSVTLSWTTSTGAHSYAARATDKAGNTSRPAGFTAEADADPPRLSRATWTPGTREDTRTTVRFRTAAGASYQVLVDGGVVAEGTAESSAVKRWLDLGNGAHDVAVEAVDDVGNVARRSRRLDVRIPSLAVGAELVSKPTTHVQVVRVSATPNSRTGRVTMSGAAPKDFTLKGGKALVRVRLPDDTYGGMSVTVRDSQGRRGVGRVDAFEVDTTPPLLGLDTDSRAAAGGSVVATVRTEPGVEVRWTLTSADGVTAEAGTFTAKEKETTISRDVDAGTYRLEVVATDQYDRTVKRSAEASVATDPTPIWLIVLTGLGVAVGGILAVFLVPLLLKWLFGLVAPTVSTRRERRRLEAADLARREHQAEQVAVHDAWQGRASVVSDFLYGVTAGWDVGSLPGFVPHPGEIVRHMTVATVYESQGSGPADHVTTSEGALLVTGERLVLIGDGQQEWPLEDVRDLVHVSDDESVVHHTGDDERWTVLSYGEPELTRLHLDQLTAEIQGRGAEHLEARRAELAEPTSGEEPVDLSAWV</sequence>
<protein>
    <recommendedName>
        <fullName evidence="5">Bacterial Ig-like domain-containing protein</fullName>
    </recommendedName>
</protein>
<accession>A0ABU2BRL8</accession>
<reference evidence="3 4" key="1">
    <citation type="submission" date="2023-07" db="EMBL/GenBank/DDBJ databases">
        <title>Sequencing the genomes of 1000 actinobacteria strains.</title>
        <authorList>
            <person name="Klenk H.-P."/>
        </authorList>
    </citation>
    <scope>NUCLEOTIDE SEQUENCE [LARGE SCALE GENOMIC DNA]</scope>
    <source>
        <strain evidence="3 4">DSM 19426</strain>
    </source>
</reference>
<comment type="caution">
    <text evidence="3">The sequence shown here is derived from an EMBL/GenBank/DDBJ whole genome shotgun (WGS) entry which is preliminary data.</text>
</comment>
<organism evidence="3 4">
    <name type="scientific">Nocardioides marmoribigeumensis</name>
    <dbReference type="NCBI Taxonomy" id="433649"/>
    <lineage>
        <taxon>Bacteria</taxon>
        <taxon>Bacillati</taxon>
        <taxon>Actinomycetota</taxon>
        <taxon>Actinomycetes</taxon>
        <taxon>Propionibacteriales</taxon>
        <taxon>Nocardioidaceae</taxon>
        <taxon>Nocardioides</taxon>
    </lineage>
</organism>
<evidence type="ECO:0008006" key="5">
    <source>
        <dbReference type="Google" id="ProtNLM"/>
    </source>
</evidence>
<name>A0ABU2BRL8_9ACTN</name>
<dbReference type="Gene3D" id="2.60.40.10">
    <property type="entry name" value="Immunoglobulins"/>
    <property type="match status" value="1"/>
</dbReference>
<dbReference type="Proteomes" id="UP001183648">
    <property type="component" value="Unassembled WGS sequence"/>
</dbReference>
<keyword evidence="2" id="KW-1133">Transmembrane helix</keyword>
<gene>
    <name evidence="3" type="ORF">J2S63_000464</name>
</gene>
<evidence type="ECO:0000256" key="2">
    <source>
        <dbReference type="SAM" id="Phobius"/>
    </source>
</evidence>
<feature type="transmembrane region" description="Helical" evidence="2">
    <location>
        <begin position="334"/>
        <end position="367"/>
    </location>
</feature>
<dbReference type="InterPro" id="IPR013783">
    <property type="entry name" value="Ig-like_fold"/>
</dbReference>
<dbReference type="RefSeq" id="WP_310298093.1">
    <property type="nucleotide sequence ID" value="NZ_BAAAPS010000002.1"/>
</dbReference>
<evidence type="ECO:0000313" key="4">
    <source>
        <dbReference type="Proteomes" id="UP001183648"/>
    </source>
</evidence>
<evidence type="ECO:0000313" key="3">
    <source>
        <dbReference type="EMBL" id="MDR7360911.1"/>
    </source>
</evidence>
<dbReference type="EMBL" id="JAVDYG010000001">
    <property type="protein sequence ID" value="MDR7360911.1"/>
    <property type="molecule type" value="Genomic_DNA"/>
</dbReference>